<dbReference type="Pfam" id="PF09669">
    <property type="entry name" value="Phage_pRha"/>
    <property type="match status" value="1"/>
</dbReference>
<gene>
    <name evidence="2" type="ORF">J41TS12_39590</name>
</gene>
<accession>A0A919XWT7</accession>
<feature type="domain" description="ORF6C" evidence="1">
    <location>
        <begin position="129"/>
        <end position="238"/>
    </location>
</feature>
<name>A0A919XWT7_9BACL</name>
<proteinExistence type="predicted"/>
<keyword evidence="3" id="KW-1185">Reference proteome</keyword>
<dbReference type="AlphaFoldDB" id="A0A919XWT7"/>
<dbReference type="Pfam" id="PF10552">
    <property type="entry name" value="ORF6C"/>
    <property type="match status" value="1"/>
</dbReference>
<sequence length="248" mass="28708">MYFHLNSKVKRMEKKMNNLQVINQNGQLLVDSREVAAMIEVRHSDLLERIGVYTKHLTNGNFRSLDFFIESTYIDSKNETRPHYLITRKGCDMVANKMTGEKGVLFTAAYVTQFEEMEKSLSLSGMSKELQAIFMLDQRTQAFESRVSHLENNTTIDYGQQNDLQLLANKTVIEALGGKESPAYRNKPLRSEVYSALWRDFKGYFNTNSYKNTLVKDFDKAKEYISGWRPHGKLLRDIEQANSQMAFN</sequence>
<dbReference type="Proteomes" id="UP000681162">
    <property type="component" value="Unassembled WGS sequence"/>
</dbReference>
<protein>
    <submittedName>
        <fullName evidence="2">Antirepressor</fullName>
    </submittedName>
</protein>
<evidence type="ECO:0000259" key="1">
    <source>
        <dbReference type="Pfam" id="PF10552"/>
    </source>
</evidence>
<dbReference type="EMBL" id="BORR01000017">
    <property type="protein sequence ID" value="GIO39098.1"/>
    <property type="molecule type" value="Genomic_DNA"/>
</dbReference>
<comment type="caution">
    <text evidence="2">The sequence shown here is derived from an EMBL/GenBank/DDBJ whole genome shotgun (WGS) entry which is preliminary data.</text>
</comment>
<evidence type="ECO:0000313" key="2">
    <source>
        <dbReference type="EMBL" id="GIO39098.1"/>
    </source>
</evidence>
<dbReference type="InterPro" id="IPR014054">
    <property type="entry name" value="Phage_regulatory_Rha"/>
</dbReference>
<reference evidence="2 3" key="1">
    <citation type="submission" date="2021-03" db="EMBL/GenBank/DDBJ databases">
        <title>Antimicrobial resistance genes in bacteria isolated from Japanese honey, and their potential for conferring macrolide and lincosamide resistance in the American foulbrood pathogen Paenibacillus larvae.</title>
        <authorList>
            <person name="Okamoto M."/>
            <person name="Kumagai M."/>
            <person name="Kanamori H."/>
            <person name="Takamatsu D."/>
        </authorList>
    </citation>
    <scope>NUCLEOTIDE SEQUENCE [LARGE SCALE GENOMIC DNA]</scope>
    <source>
        <strain evidence="2 3">J41TS12</strain>
    </source>
</reference>
<evidence type="ECO:0000313" key="3">
    <source>
        <dbReference type="Proteomes" id="UP000681162"/>
    </source>
</evidence>
<dbReference type="InterPro" id="IPR018878">
    <property type="entry name" value="ORF6C_dom"/>
</dbReference>
<dbReference type="NCBIfam" id="TIGR02681">
    <property type="entry name" value="phage_pRha"/>
    <property type="match status" value="1"/>
</dbReference>
<organism evidence="2 3">
    <name type="scientific">Paenibacillus antibioticophila</name>
    <dbReference type="NCBI Taxonomy" id="1274374"/>
    <lineage>
        <taxon>Bacteria</taxon>
        <taxon>Bacillati</taxon>
        <taxon>Bacillota</taxon>
        <taxon>Bacilli</taxon>
        <taxon>Bacillales</taxon>
        <taxon>Paenibacillaceae</taxon>
        <taxon>Paenibacillus</taxon>
    </lineage>
</organism>